<gene>
    <name evidence="1" type="ORF">BOTBODRAFT_312902</name>
</gene>
<evidence type="ECO:0000313" key="1">
    <source>
        <dbReference type="EMBL" id="KDQ20609.1"/>
    </source>
</evidence>
<reference evidence="2" key="1">
    <citation type="journal article" date="2014" name="Proc. Natl. Acad. Sci. U.S.A.">
        <title>Extensive sampling of basidiomycete genomes demonstrates inadequacy of the white-rot/brown-rot paradigm for wood decay fungi.</title>
        <authorList>
            <person name="Riley R."/>
            <person name="Salamov A.A."/>
            <person name="Brown D.W."/>
            <person name="Nagy L.G."/>
            <person name="Floudas D."/>
            <person name="Held B.W."/>
            <person name="Levasseur A."/>
            <person name="Lombard V."/>
            <person name="Morin E."/>
            <person name="Otillar R."/>
            <person name="Lindquist E.A."/>
            <person name="Sun H."/>
            <person name="LaButti K.M."/>
            <person name="Schmutz J."/>
            <person name="Jabbour D."/>
            <person name="Luo H."/>
            <person name="Baker S.E."/>
            <person name="Pisabarro A.G."/>
            <person name="Walton J.D."/>
            <person name="Blanchette R.A."/>
            <person name="Henrissat B."/>
            <person name="Martin F."/>
            <person name="Cullen D."/>
            <person name="Hibbett D.S."/>
            <person name="Grigoriev I.V."/>
        </authorList>
    </citation>
    <scope>NUCLEOTIDE SEQUENCE [LARGE SCALE GENOMIC DNA]</scope>
    <source>
        <strain evidence="2">FD-172 SS1</strain>
    </source>
</reference>
<dbReference type="InParanoid" id="A0A067MYB2"/>
<dbReference type="EMBL" id="KL198017">
    <property type="protein sequence ID" value="KDQ20609.1"/>
    <property type="molecule type" value="Genomic_DNA"/>
</dbReference>
<dbReference type="AlphaFoldDB" id="A0A067MYB2"/>
<proteinExistence type="predicted"/>
<evidence type="ECO:0000313" key="2">
    <source>
        <dbReference type="Proteomes" id="UP000027195"/>
    </source>
</evidence>
<keyword evidence="2" id="KW-1185">Reference proteome</keyword>
<sequence length="148" mass="16142">MAELRCRSGLTALRSSNSPLIARGLSGPLIIHEPSVTFNPYTLKSLALPCLRCILFGSFSPQRTRACRCRSEQIRSGGGSSRLGTPGDFARRFAGINVLRISTSPTPFLFRQSSHGGTSGAPVRCTCGHFPMQLPRMNYPHSSCPREF</sequence>
<name>A0A067MYB2_BOTB1</name>
<protein>
    <submittedName>
        <fullName evidence="1">Uncharacterized protein</fullName>
    </submittedName>
</protein>
<dbReference type="HOGENOM" id="CLU_1758519_0_0_1"/>
<accession>A0A067MYB2</accession>
<organism evidence="1 2">
    <name type="scientific">Botryobasidium botryosum (strain FD-172 SS1)</name>
    <dbReference type="NCBI Taxonomy" id="930990"/>
    <lineage>
        <taxon>Eukaryota</taxon>
        <taxon>Fungi</taxon>
        <taxon>Dikarya</taxon>
        <taxon>Basidiomycota</taxon>
        <taxon>Agaricomycotina</taxon>
        <taxon>Agaricomycetes</taxon>
        <taxon>Cantharellales</taxon>
        <taxon>Botryobasidiaceae</taxon>
        <taxon>Botryobasidium</taxon>
    </lineage>
</organism>
<dbReference type="Proteomes" id="UP000027195">
    <property type="component" value="Unassembled WGS sequence"/>
</dbReference>